<comment type="caution">
    <text evidence="2">The sequence shown here is derived from an EMBL/GenBank/DDBJ whole genome shotgun (WGS) entry which is preliminary data.</text>
</comment>
<feature type="region of interest" description="Disordered" evidence="1">
    <location>
        <begin position="1"/>
        <end position="44"/>
    </location>
</feature>
<sequence>MGRKARIARGARKAAMRSHPAGKGRGDDLVFPSVPSPERMDRRPSGVMLQFDMAAIARRPVIDPFARKGAQ</sequence>
<organism evidence="2 3">
    <name type="scientific">Bifidobacterium pseudolongum</name>
    <dbReference type="NCBI Taxonomy" id="1694"/>
    <lineage>
        <taxon>Bacteria</taxon>
        <taxon>Bacillati</taxon>
        <taxon>Actinomycetota</taxon>
        <taxon>Actinomycetes</taxon>
        <taxon>Bifidobacteriales</taxon>
        <taxon>Bifidobacteriaceae</taxon>
        <taxon>Bifidobacterium</taxon>
    </lineage>
</organism>
<proteinExistence type="predicted"/>
<dbReference type="AlphaFoldDB" id="A0A4S4F3V5"/>
<gene>
    <name evidence="2" type="ORF">E5991_08750</name>
</gene>
<dbReference type="EMBL" id="SSTF01000032">
    <property type="protein sequence ID" value="THG24238.1"/>
    <property type="molecule type" value="Genomic_DNA"/>
</dbReference>
<evidence type="ECO:0000313" key="3">
    <source>
        <dbReference type="Proteomes" id="UP000306798"/>
    </source>
</evidence>
<evidence type="ECO:0000313" key="2">
    <source>
        <dbReference type="EMBL" id="THG24238.1"/>
    </source>
</evidence>
<protein>
    <submittedName>
        <fullName evidence="2">Uncharacterized protein</fullName>
    </submittedName>
</protein>
<evidence type="ECO:0000256" key="1">
    <source>
        <dbReference type="SAM" id="MobiDB-lite"/>
    </source>
</evidence>
<reference evidence="2 3" key="1">
    <citation type="submission" date="2019-04" db="EMBL/GenBank/DDBJ databases">
        <title>Microbes associate with the intestines of laboratory mice.</title>
        <authorList>
            <person name="Navarre W."/>
            <person name="Wong E."/>
            <person name="Huang K.C."/>
            <person name="Tropini C."/>
            <person name="Ng K."/>
            <person name="Yu B."/>
        </authorList>
    </citation>
    <scope>NUCLEOTIDE SEQUENCE [LARGE SCALE GENOMIC DNA]</scope>
    <source>
        <strain evidence="2 3">NM87_A27A</strain>
    </source>
</reference>
<dbReference type="RefSeq" id="WP_136511701.1">
    <property type="nucleotide sequence ID" value="NZ_SSTF01000032.1"/>
</dbReference>
<name>A0A4S4F3V5_9BIFI</name>
<feature type="compositionally biased region" description="Basic residues" evidence="1">
    <location>
        <begin position="1"/>
        <end position="22"/>
    </location>
</feature>
<dbReference type="Proteomes" id="UP000306798">
    <property type="component" value="Unassembled WGS sequence"/>
</dbReference>
<accession>A0A4S4F3V5</accession>